<dbReference type="PANTHER" id="PTHR43239">
    <property type="entry name" value="UPF0734 PROTEIN DDB_G0273871/DDB_G0273177"/>
    <property type="match status" value="1"/>
</dbReference>
<accession>A0A225SUP1</accession>
<dbReference type="InterPro" id="IPR052996">
    <property type="entry name" value="Carb_Metab_Mutarotase"/>
</dbReference>
<protein>
    <submittedName>
        <fullName evidence="1">L-fucose mutarotase</fullName>
    </submittedName>
</protein>
<dbReference type="AlphaFoldDB" id="A0A225SUP1"/>
<evidence type="ECO:0000313" key="2">
    <source>
        <dbReference type="Proteomes" id="UP000214747"/>
    </source>
</evidence>
<organism evidence="1 2">
    <name type="scientific">Herbaspirillum aquaticum</name>
    <dbReference type="NCBI Taxonomy" id="568783"/>
    <lineage>
        <taxon>Bacteria</taxon>
        <taxon>Pseudomonadati</taxon>
        <taxon>Pseudomonadota</taxon>
        <taxon>Betaproteobacteria</taxon>
        <taxon>Burkholderiales</taxon>
        <taxon>Oxalobacteraceae</taxon>
        <taxon>Herbaspirillum</taxon>
    </lineage>
</organism>
<name>A0A225SUP1_9BURK</name>
<proteinExistence type="predicted"/>
<dbReference type="Proteomes" id="UP000214747">
    <property type="component" value="Unassembled WGS sequence"/>
</dbReference>
<comment type="caution">
    <text evidence="1">The sequence shown here is derived from an EMBL/GenBank/DDBJ whole genome shotgun (WGS) entry which is preliminary data.</text>
</comment>
<dbReference type="GO" id="GO:0016857">
    <property type="term" value="F:racemase and epimerase activity, acting on carbohydrates and derivatives"/>
    <property type="evidence" value="ECO:0007669"/>
    <property type="project" value="InterPro"/>
</dbReference>
<reference evidence="1 2" key="1">
    <citation type="journal article" date="2010" name="Int. J. Syst. Evol. Microbiol.">
        <title>Reclassification of Herbaspirillum putei as a later heterotypic synonym of Herbaspirillum huttiense, with the description of H. huttiense subsp. huttiense subsp. nov. and H. huttiense subsp. putei subsp. nov., comb. nov., and description of Herbaspirillum aquaticum sp. nov.</title>
        <authorList>
            <person name="Dobritsa A.P."/>
            <person name="Reddy M.C."/>
            <person name="Samadpour M."/>
        </authorList>
    </citation>
    <scope>NUCLEOTIDE SEQUENCE [LARGE SCALE GENOMIC DNA]</scope>
    <source>
        <strain evidence="1 2">IEH 4430</strain>
    </source>
</reference>
<gene>
    <name evidence="1" type="ORF">CEJ45_12020</name>
</gene>
<dbReference type="InterPro" id="IPR011008">
    <property type="entry name" value="Dimeric_a/b-barrel"/>
</dbReference>
<dbReference type="Pfam" id="PF05336">
    <property type="entry name" value="rhaM"/>
    <property type="match status" value="1"/>
</dbReference>
<dbReference type="EMBL" id="NJGV01000009">
    <property type="protein sequence ID" value="OWY34562.1"/>
    <property type="molecule type" value="Genomic_DNA"/>
</dbReference>
<keyword evidence="2" id="KW-1185">Reference proteome</keyword>
<dbReference type="RefSeq" id="WP_088755339.1">
    <property type="nucleotide sequence ID" value="NZ_NJGV01000009.1"/>
</dbReference>
<dbReference type="Gene3D" id="3.30.70.100">
    <property type="match status" value="1"/>
</dbReference>
<evidence type="ECO:0000313" key="1">
    <source>
        <dbReference type="EMBL" id="OWY34562.1"/>
    </source>
</evidence>
<sequence>MRTVLALDLKDDPALIAEYERHHQRIWPEIADHLRRQGVTGMEIYRLGTRMMMVMETDDSVFDAAAMAAASESDPKVRAWEELMWRFQAPTPWTPAGQKWVPMTRIFDLGAQED</sequence>
<dbReference type="PANTHER" id="PTHR43239:SF1">
    <property type="entry name" value="UPF0734 PROTEIN DDB_G0273871_DDB_G0273177"/>
    <property type="match status" value="1"/>
</dbReference>
<dbReference type="SUPFAM" id="SSF54909">
    <property type="entry name" value="Dimeric alpha+beta barrel"/>
    <property type="match status" value="1"/>
</dbReference>
<dbReference type="InterPro" id="IPR008000">
    <property type="entry name" value="Rham/fucose_mutarotase"/>
</dbReference>